<dbReference type="Proteomes" id="UP001428341">
    <property type="component" value="Unassembled WGS sequence"/>
</dbReference>
<evidence type="ECO:0000256" key="3">
    <source>
        <dbReference type="ARBA" id="ARBA00022801"/>
    </source>
</evidence>
<accession>A0AAP0QUN9</accession>
<name>A0AAP0QUN9_9ROSI</name>
<dbReference type="InterPro" id="IPR038765">
    <property type="entry name" value="Papain-like_cys_pep_sf"/>
</dbReference>
<keyword evidence="3" id="KW-0378">Hydrolase</keyword>
<protein>
    <recommendedName>
        <fullName evidence="4">Ubiquitin-like protease family profile domain-containing protein</fullName>
    </recommendedName>
</protein>
<evidence type="ECO:0000256" key="2">
    <source>
        <dbReference type="ARBA" id="ARBA00022670"/>
    </source>
</evidence>
<organism evidence="5 6">
    <name type="scientific">Citrus x changshan-huyou</name>
    <dbReference type="NCBI Taxonomy" id="2935761"/>
    <lineage>
        <taxon>Eukaryota</taxon>
        <taxon>Viridiplantae</taxon>
        <taxon>Streptophyta</taxon>
        <taxon>Embryophyta</taxon>
        <taxon>Tracheophyta</taxon>
        <taxon>Spermatophyta</taxon>
        <taxon>Magnoliopsida</taxon>
        <taxon>eudicotyledons</taxon>
        <taxon>Gunneridae</taxon>
        <taxon>Pentapetalae</taxon>
        <taxon>rosids</taxon>
        <taxon>malvids</taxon>
        <taxon>Sapindales</taxon>
        <taxon>Rutaceae</taxon>
        <taxon>Aurantioideae</taxon>
        <taxon>Citrus</taxon>
    </lineage>
</organism>
<dbReference type="EMBL" id="JBCGBO010000004">
    <property type="protein sequence ID" value="KAK9208963.1"/>
    <property type="molecule type" value="Genomic_DNA"/>
</dbReference>
<keyword evidence="6" id="KW-1185">Reference proteome</keyword>
<dbReference type="AlphaFoldDB" id="A0AAP0QUN9"/>
<dbReference type="Gene3D" id="3.40.395.10">
    <property type="entry name" value="Adenoviral Proteinase, Chain A"/>
    <property type="match status" value="1"/>
</dbReference>
<evidence type="ECO:0000313" key="6">
    <source>
        <dbReference type="Proteomes" id="UP001428341"/>
    </source>
</evidence>
<keyword evidence="2" id="KW-0645">Protease</keyword>
<dbReference type="GO" id="GO:0008234">
    <property type="term" value="F:cysteine-type peptidase activity"/>
    <property type="evidence" value="ECO:0007669"/>
    <property type="project" value="InterPro"/>
</dbReference>
<evidence type="ECO:0000256" key="1">
    <source>
        <dbReference type="ARBA" id="ARBA00005234"/>
    </source>
</evidence>
<comment type="caution">
    <text evidence="5">The sequence shown here is derived from an EMBL/GenBank/DDBJ whole genome shotgun (WGS) entry which is preliminary data.</text>
</comment>
<evidence type="ECO:0000313" key="5">
    <source>
        <dbReference type="EMBL" id="KAK9208963.1"/>
    </source>
</evidence>
<proteinExistence type="inferred from homology"/>
<dbReference type="GO" id="GO:0006508">
    <property type="term" value="P:proteolysis"/>
    <property type="evidence" value="ECO:0007669"/>
    <property type="project" value="UniProtKB-KW"/>
</dbReference>
<dbReference type="PROSITE" id="PS50600">
    <property type="entry name" value="ULP_PROTEASE"/>
    <property type="match status" value="1"/>
</dbReference>
<comment type="similarity">
    <text evidence="1">Belongs to the peptidase C48 family.</text>
</comment>
<dbReference type="SUPFAM" id="SSF54001">
    <property type="entry name" value="Cysteine proteinases"/>
    <property type="match status" value="1"/>
</dbReference>
<feature type="domain" description="Ubiquitin-like protease family profile" evidence="4">
    <location>
        <begin position="1"/>
        <end position="87"/>
    </location>
</feature>
<gene>
    <name evidence="5" type="ORF">WN944_001324</name>
</gene>
<evidence type="ECO:0000259" key="4">
    <source>
        <dbReference type="PROSITE" id="PS50600"/>
    </source>
</evidence>
<dbReference type="InterPro" id="IPR003653">
    <property type="entry name" value="Peptidase_C48_C"/>
</dbReference>
<sequence length="125" mass="14169">MANDIVGRPFGFIHKGLVSSAHDKDAFAQGFHWLLIVIDITTKQAFYLDSVNNDLGDDNDEGHSYQSPNQPGSTECGYYMLRFIKDIIAYPSLLLHDFKGKCEYLQSELDEVRLEYASFVSELIV</sequence>
<reference evidence="5 6" key="1">
    <citation type="submission" date="2024-05" db="EMBL/GenBank/DDBJ databases">
        <title>Haplotype-resolved chromosome-level genome assembly of Huyou (Citrus changshanensis).</title>
        <authorList>
            <person name="Miao C."/>
            <person name="Chen W."/>
            <person name="Wu Y."/>
            <person name="Wang L."/>
            <person name="Zhao S."/>
            <person name="Grierson D."/>
            <person name="Xu C."/>
            <person name="Chen K."/>
        </authorList>
    </citation>
    <scope>NUCLEOTIDE SEQUENCE [LARGE SCALE GENOMIC DNA]</scope>
    <source>
        <strain evidence="5">01-14</strain>
        <tissue evidence="5">Leaf</tissue>
    </source>
</reference>